<keyword evidence="8" id="KW-1185">Reference proteome</keyword>
<keyword evidence="5" id="KW-0012">Acyltransferase</keyword>
<keyword evidence="3" id="KW-0547">Nucleotide-binding</keyword>
<organism evidence="7 8">
    <name type="scientific">Allohahella marinimesophila</name>
    <dbReference type="NCBI Taxonomy" id="1054972"/>
    <lineage>
        <taxon>Bacteria</taxon>
        <taxon>Pseudomonadati</taxon>
        <taxon>Pseudomonadota</taxon>
        <taxon>Gammaproteobacteria</taxon>
        <taxon>Oceanospirillales</taxon>
        <taxon>Hahellaceae</taxon>
        <taxon>Allohahella</taxon>
    </lineage>
</organism>
<dbReference type="Pfam" id="PF13718">
    <property type="entry name" value="GNAT_acetyltr_2"/>
    <property type="match status" value="1"/>
</dbReference>
<keyword evidence="2" id="KW-0819">tRNA processing</keyword>
<evidence type="ECO:0000313" key="8">
    <source>
        <dbReference type="Proteomes" id="UP001501337"/>
    </source>
</evidence>
<dbReference type="InterPro" id="IPR032672">
    <property type="entry name" value="TmcA/NAT10/Kre33"/>
</dbReference>
<evidence type="ECO:0000313" key="7">
    <source>
        <dbReference type="EMBL" id="GAA3970176.1"/>
    </source>
</evidence>
<dbReference type="SUPFAM" id="SSF55729">
    <property type="entry name" value="Acyl-CoA N-acyltransferases (Nat)"/>
    <property type="match status" value="1"/>
</dbReference>
<dbReference type="Pfam" id="PF08351">
    <property type="entry name" value="TmcA_N"/>
    <property type="match status" value="1"/>
</dbReference>
<dbReference type="EMBL" id="BAABBO010000012">
    <property type="protein sequence ID" value="GAA3970176.1"/>
    <property type="molecule type" value="Genomic_DNA"/>
</dbReference>
<dbReference type="Gene3D" id="3.40.50.300">
    <property type="entry name" value="P-loop containing nucleotide triphosphate hydrolases"/>
    <property type="match status" value="1"/>
</dbReference>
<dbReference type="Gene3D" id="3.40.50.11040">
    <property type="match status" value="1"/>
</dbReference>
<gene>
    <name evidence="7" type="ORF">GCM10022278_29800</name>
</gene>
<dbReference type="Gene3D" id="3.40.630.30">
    <property type="match status" value="1"/>
</dbReference>
<dbReference type="SUPFAM" id="SSF52540">
    <property type="entry name" value="P-loop containing nucleoside triphosphate hydrolases"/>
    <property type="match status" value="1"/>
</dbReference>
<comment type="caution">
    <text evidence="7">The sequence shown here is derived from an EMBL/GenBank/DDBJ whole genome shotgun (WGS) entry which is preliminary data.</text>
</comment>
<dbReference type="Pfam" id="PF05127">
    <property type="entry name" value="NAT10_TcmA_helicase"/>
    <property type="match status" value="1"/>
</dbReference>
<sequence>MRALIVDDRFKRRYQDYLGQEYDLLLVSAWSGFSPNVLAALSATVRGGGLIILLTPAPAQWLTYDDPEYARLLAHPWTALDSPAYFLRYFIGALTASTGAPRRFESGAIEDMVDEFLGCIQADSPSAATTAISGPTDEQASVLANLEAASGRVDIISAERGRGKSTLLGYLAGSLAAAEPISGITALHPWQCSVALRQAAGSLNFRAPDEILQSGQRPALLFIDEAAALPLPMLLALIDCADQVVLASTSHGYEGSGQGFRLRLAGHLQARGREVHWHALEQPVRWDAQDPVEAFVARILLFQNTSGIQPPPSKAIGSPEVIDKTILADDPAALAAIMRLLMESHYQTSADDARVILDSPGIQLSGIFVADSSEPVAILMTDTEEPFEDALREAIWQGRRRPRGHLTQQVLAQQLGVEAALESTIVRIVRVAVASAYRRQGLASSLLAHLEAFEDKAEAGSALHAASFGNDPVSLAFWLSQGYTLVRQGQRQSGSHGGEALLVIKPMEESGEQLTRDALLARGRALATEPAEPASDSHCLWPQPALEPWERELIGLFCDGARPIEAVLPLLLIDRCQSSAELEAPWQSALRDLAGGGDWAAIGRLTGLSGKKAIVAGLRLAVARII</sequence>
<proteinExistence type="predicted"/>
<keyword evidence="1" id="KW-0808">Transferase</keyword>
<dbReference type="InterPro" id="IPR013562">
    <property type="entry name" value="TmcA/NAT10_N"/>
</dbReference>
<evidence type="ECO:0000256" key="1">
    <source>
        <dbReference type="ARBA" id="ARBA00022679"/>
    </source>
</evidence>
<keyword evidence="4" id="KW-0067">ATP-binding</keyword>
<dbReference type="PROSITE" id="PS51186">
    <property type="entry name" value="GNAT"/>
    <property type="match status" value="1"/>
</dbReference>
<evidence type="ECO:0000256" key="3">
    <source>
        <dbReference type="ARBA" id="ARBA00022741"/>
    </source>
</evidence>
<name>A0ABP7PRW1_9GAMM</name>
<accession>A0ABP7PRW1</accession>
<evidence type="ECO:0000256" key="5">
    <source>
        <dbReference type="ARBA" id="ARBA00023315"/>
    </source>
</evidence>
<dbReference type="PANTHER" id="PTHR10925">
    <property type="entry name" value="N-ACETYLTRANSFERASE 10"/>
    <property type="match status" value="1"/>
</dbReference>
<evidence type="ECO:0000259" key="6">
    <source>
        <dbReference type="PROSITE" id="PS51186"/>
    </source>
</evidence>
<dbReference type="InterPro" id="IPR016181">
    <property type="entry name" value="Acyl_CoA_acyltransferase"/>
</dbReference>
<evidence type="ECO:0000256" key="4">
    <source>
        <dbReference type="ARBA" id="ARBA00022840"/>
    </source>
</evidence>
<dbReference type="Proteomes" id="UP001501337">
    <property type="component" value="Unassembled WGS sequence"/>
</dbReference>
<dbReference type="PANTHER" id="PTHR10925:SF5">
    <property type="entry name" value="RNA CYTIDINE ACETYLTRANSFERASE"/>
    <property type="match status" value="1"/>
</dbReference>
<dbReference type="InterPro" id="IPR007807">
    <property type="entry name" value="TcmA/NAT10_helicase"/>
</dbReference>
<feature type="domain" description="N-acetyltransferase" evidence="6">
    <location>
        <begin position="362"/>
        <end position="508"/>
    </location>
</feature>
<dbReference type="InterPro" id="IPR000182">
    <property type="entry name" value="GNAT_dom"/>
</dbReference>
<reference evidence="8" key="1">
    <citation type="journal article" date="2019" name="Int. J. Syst. Evol. Microbiol.">
        <title>The Global Catalogue of Microorganisms (GCM) 10K type strain sequencing project: providing services to taxonomists for standard genome sequencing and annotation.</title>
        <authorList>
            <consortium name="The Broad Institute Genomics Platform"/>
            <consortium name="The Broad Institute Genome Sequencing Center for Infectious Disease"/>
            <person name="Wu L."/>
            <person name="Ma J."/>
        </authorList>
    </citation>
    <scope>NUCLEOTIDE SEQUENCE [LARGE SCALE GENOMIC DNA]</scope>
    <source>
        <strain evidence="8">JCM 17555</strain>
    </source>
</reference>
<protein>
    <submittedName>
        <fullName evidence="7">GNAT family N-acetyltransferase</fullName>
    </submittedName>
</protein>
<evidence type="ECO:0000256" key="2">
    <source>
        <dbReference type="ARBA" id="ARBA00022694"/>
    </source>
</evidence>
<dbReference type="InterPro" id="IPR027417">
    <property type="entry name" value="P-loop_NTPase"/>
</dbReference>
<dbReference type="CDD" id="cd04301">
    <property type="entry name" value="NAT_SF"/>
    <property type="match status" value="1"/>
</dbReference>